<dbReference type="STRING" id="649639.Bcell_2115"/>
<dbReference type="AlphaFoldDB" id="E6U1L3"/>
<dbReference type="KEGG" id="bco:Bcell_2115"/>
<dbReference type="HOGENOM" id="CLU_3022208_0_0_9"/>
<dbReference type="Proteomes" id="UP000001401">
    <property type="component" value="Chromosome"/>
</dbReference>
<organism evidence="2 3">
    <name type="scientific">Evansella cellulosilytica (strain ATCC 21833 / DSM 2522 / FERM P-1141 / JCM 9156 / N-4)</name>
    <name type="common">Bacillus cellulosilyticus</name>
    <dbReference type="NCBI Taxonomy" id="649639"/>
    <lineage>
        <taxon>Bacteria</taxon>
        <taxon>Bacillati</taxon>
        <taxon>Bacillota</taxon>
        <taxon>Bacilli</taxon>
        <taxon>Bacillales</taxon>
        <taxon>Bacillaceae</taxon>
        <taxon>Evansella</taxon>
    </lineage>
</organism>
<keyword evidence="3" id="KW-1185">Reference proteome</keyword>
<name>E6U1L3_EVAC2</name>
<evidence type="ECO:0000313" key="3">
    <source>
        <dbReference type="Proteomes" id="UP000001401"/>
    </source>
</evidence>
<gene>
    <name evidence="2" type="ordered locus">Bcell_2115</name>
</gene>
<proteinExistence type="predicted"/>
<evidence type="ECO:0000313" key="2">
    <source>
        <dbReference type="EMBL" id="ADU30376.1"/>
    </source>
</evidence>
<feature type="coiled-coil region" evidence="1">
    <location>
        <begin position="28"/>
        <end position="55"/>
    </location>
</feature>
<accession>E6U1L3</accession>
<sequence length="55" mass="6341">MDNSTMIQKNKVIMDKVALELGHKELVILQMQSQIEDLIEENTRLKNEAETNNAK</sequence>
<dbReference type="EMBL" id="CP002394">
    <property type="protein sequence ID" value="ADU30376.1"/>
    <property type="molecule type" value="Genomic_DNA"/>
</dbReference>
<keyword evidence="1" id="KW-0175">Coiled coil</keyword>
<reference evidence="2" key="1">
    <citation type="submission" date="2010-12" db="EMBL/GenBank/DDBJ databases">
        <title>Complete sequence of Bacillus cellulosilyticus DSM 2522.</title>
        <authorList>
            <consortium name="US DOE Joint Genome Institute"/>
            <person name="Lucas S."/>
            <person name="Copeland A."/>
            <person name="Lapidus A."/>
            <person name="Cheng J.-F."/>
            <person name="Bruce D."/>
            <person name="Goodwin L."/>
            <person name="Pitluck S."/>
            <person name="Chertkov O."/>
            <person name="Detter J.C."/>
            <person name="Han C."/>
            <person name="Tapia R."/>
            <person name="Land M."/>
            <person name="Hauser L."/>
            <person name="Jeffries C."/>
            <person name="Kyrpides N."/>
            <person name="Ivanova N."/>
            <person name="Mikhailova N."/>
            <person name="Brumm P."/>
            <person name="Mead D."/>
            <person name="Woyke T."/>
        </authorList>
    </citation>
    <scope>NUCLEOTIDE SEQUENCE [LARGE SCALE GENOMIC DNA]</scope>
    <source>
        <strain evidence="2">DSM 2522</strain>
    </source>
</reference>
<protein>
    <submittedName>
        <fullName evidence="2">Uncharacterized protein</fullName>
    </submittedName>
</protein>
<evidence type="ECO:0000256" key="1">
    <source>
        <dbReference type="SAM" id="Coils"/>
    </source>
</evidence>
<dbReference type="RefSeq" id="WP_013488712.1">
    <property type="nucleotide sequence ID" value="NC_014829.1"/>
</dbReference>